<dbReference type="Proteomes" id="UP001597169">
    <property type="component" value="Unassembled WGS sequence"/>
</dbReference>
<sequence>MRAVGEALALTFMWITKRKQLQ</sequence>
<gene>
    <name evidence="1" type="ORF">ACFQ3J_11495</name>
</gene>
<evidence type="ECO:0000313" key="1">
    <source>
        <dbReference type="EMBL" id="MFD1128797.1"/>
    </source>
</evidence>
<reference evidence="2" key="1">
    <citation type="journal article" date="2019" name="Int. J. Syst. Evol. Microbiol.">
        <title>The Global Catalogue of Microorganisms (GCM) 10K type strain sequencing project: providing services to taxonomists for standard genome sequencing and annotation.</title>
        <authorList>
            <consortium name="The Broad Institute Genomics Platform"/>
            <consortium name="The Broad Institute Genome Sequencing Center for Infectious Disease"/>
            <person name="Wu L."/>
            <person name="Ma J."/>
        </authorList>
    </citation>
    <scope>NUCLEOTIDE SEQUENCE [LARGE SCALE GENOMIC DNA]</scope>
    <source>
        <strain evidence="2">CCUG 53519</strain>
    </source>
</reference>
<organism evidence="1 2">
    <name type="scientific">Paenibacillus provencensis</name>
    <dbReference type="NCBI Taxonomy" id="441151"/>
    <lineage>
        <taxon>Bacteria</taxon>
        <taxon>Bacillati</taxon>
        <taxon>Bacillota</taxon>
        <taxon>Bacilli</taxon>
        <taxon>Bacillales</taxon>
        <taxon>Paenibacillaceae</taxon>
        <taxon>Paenibacillus</taxon>
    </lineage>
</organism>
<name>A0ABW3PT53_9BACL</name>
<proteinExistence type="predicted"/>
<dbReference type="RefSeq" id="WP_379293314.1">
    <property type="nucleotide sequence ID" value="NZ_JBHTKX010000001.1"/>
</dbReference>
<keyword evidence="2" id="KW-1185">Reference proteome</keyword>
<protein>
    <submittedName>
        <fullName evidence="1">Uncharacterized protein</fullName>
    </submittedName>
</protein>
<comment type="caution">
    <text evidence="1">The sequence shown here is derived from an EMBL/GenBank/DDBJ whole genome shotgun (WGS) entry which is preliminary data.</text>
</comment>
<evidence type="ECO:0000313" key="2">
    <source>
        <dbReference type="Proteomes" id="UP001597169"/>
    </source>
</evidence>
<dbReference type="EMBL" id="JBHTKX010000001">
    <property type="protein sequence ID" value="MFD1128797.1"/>
    <property type="molecule type" value="Genomic_DNA"/>
</dbReference>
<accession>A0ABW3PT53</accession>